<reference evidence="2 3" key="1">
    <citation type="journal article" date="2015" name="Genom Data">
        <title>Draft genome sequence of a multidrug-resistant Chryseobacterium indologenes isolate from Malaysia.</title>
        <authorList>
            <person name="Yu C.Y."/>
            <person name="Ang G.Y."/>
            <person name="Cheng H.J."/>
            <person name="Cheong Y.M."/>
            <person name="Yin W.F."/>
            <person name="Chan K.G."/>
        </authorList>
    </citation>
    <scope>NUCLEOTIDE SEQUENCE [LARGE SCALE GENOMIC DNA]</scope>
    <source>
        <strain evidence="2 3">CI_885</strain>
    </source>
</reference>
<dbReference type="PATRIC" id="fig|253.9.peg.3946"/>
<evidence type="ECO:0000256" key="1">
    <source>
        <dbReference type="SAM" id="Phobius"/>
    </source>
</evidence>
<protein>
    <submittedName>
        <fullName evidence="2">Uncharacterized protein</fullName>
    </submittedName>
</protein>
<organism evidence="2 3">
    <name type="scientific">Chryseobacterium indologenes</name>
    <name type="common">Flavobacterium indologenes</name>
    <dbReference type="NCBI Taxonomy" id="253"/>
    <lineage>
        <taxon>Bacteria</taxon>
        <taxon>Pseudomonadati</taxon>
        <taxon>Bacteroidota</taxon>
        <taxon>Flavobacteriia</taxon>
        <taxon>Flavobacteriales</taxon>
        <taxon>Weeksellaceae</taxon>
        <taxon>Chryseobacterium group</taxon>
        <taxon>Chryseobacterium</taxon>
    </lineage>
</organism>
<comment type="caution">
    <text evidence="2">The sequence shown here is derived from an EMBL/GenBank/DDBJ whole genome shotgun (WGS) entry which is preliminary data.</text>
</comment>
<dbReference type="RefSeq" id="WP_062699088.1">
    <property type="nucleotide sequence ID" value="NZ_LJOD01000006.1"/>
</dbReference>
<proteinExistence type="predicted"/>
<dbReference type="OrthoDB" id="1274532at2"/>
<dbReference type="AlphaFoldDB" id="A0A0N0ZY09"/>
<name>A0A0N0ZY09_CHRID</name>
<evidence type="ECO:0000313" key="2">
    <source>
        <dbReference type="EMBL" id="KPE51119.1"/>
    </source>
</evidence>
<gene>
    <name evidence="2" type="ORF">AOB46_10615</name>
</gene>
<dbReference type="Proteomes" id="UP000037953">
    <property type="component" value="Unassembled WGS sequence"/>
</dbReference>
<dbReference type="EMBL" id="LJOD01000006">
    <property type="protein sequence ID" value="KPE51119.1"/>
    <property type="molecule type" value="Genomic_DNA"/>
</dbReference>
<sequence length="243" mass="26610">MELVLAGGAGSFIMGGTTAGTSMSWNPIGWVILAIVAVVIVVALVVTYWDEICSFFSSVGNAIADAAKVVWEYVTAPPITVPPPAIDENLPKPVPPPVDIPVDEPIPIPIAPPIPIPQTKPRTRRRQKNIYNVYDLHVGMPGLMRNYTFGAGFVNQFMLSGAIWKYGLTSFKSVYSRYLVIFQLYQGDKDEYILLSLSSGKLLPYEWYLQNVNYATASAEEVALIDAYIATHGKLPPGNTFRG</sequence>
<accession>A0A0N0ZY09</accession>
<keyword evidence="1" id="KW-0812">Transmembrane</keyword>
<evidence type="ECO:0000313" key="3">
    <source>
        <dbReference type="Proteomes" id="UP000037953"/>
    </source>
</evidence>
<reference evidence="3" key="2">
    <citation type="submission" date="2015-09" db="EMBL/GenBank/DDBJ databases">
        <title>Draft genome sequence of a multidrug-resistant Chryseobacterium indologenes isolate from Malaysia.</title>
        <authorList>
            <person name="Yu C.Y."/>
            <person name="Ang G.Y."/>
            <person name="Chan K.-G."/>
        </authorList>
    </citation>
    <scope>NUCLEOTIDE SEQUENCE [LARGE SCALE GENOMIC DNA]</scope>
    <source>
        <strain evidence="3">CI_885</strain>
    </source>
</reference>
<keyword evidence="1" id="KW-0472">Membrane</keyword>
<feature type="transmembrane region" description="Helical" evidence="1">
    <location>
        <begin position="29"/>
        <end position="49"/>
    </location>
</feature>
<keyword evidence="1" id="KW-1133">Transmembrane helix</keyword>